<dbReference type="InterPro" id="IPR019056">
    <property type="entry name" value="Phage_TAC_6"/>
</dbReference>
<evidence type="ECO:0000313" key="1">
    <source>
        <dbReference type="EMBL" id="MBI1685835.1"/>
    </source>
</evidence>
<dbReference type="EMBL" id="JADWOX010000016">
    <property type="protein sequence ID" value="MBI1685835.1"/>
    <property type="molecule type" value="Genomic_DNA"/>
</dbReference>
<reference evidence="1 2" key="1">
    <citation type="submission" date="2020-11" db="EMBL/GenBank/DDBJ databases">
        <title>genome sequence of strain KACC 18849.</title>
        <authorList>
            <person name="Gao J."/>
            <person name="Zhang X."/>
        </authorList>
    </citation>
    <scope>NUCLEOTIDE SEQUENCE [LARGE SCALE GENOMIC DNA]</scope>
    <source>
        <strain evidence="1 2">KACC 18849</strain>
    </source>
</reference>
<evidence type="ECO:0000313" key="2">
    <source>
        <dbReference type="Proteomes" id="UP000639859"/>
    </source>
</evidence>
<comment type="caution">
    <text evidence="1">The sequence shown here is derived from an EMBL/GenBank/DDBJ whole genome shotgun (WGS) entry which is preliminary data.</text>
</comment>
<proteinExistence type="predicted"/>
<gene>
    <name evidence="1" type="ORF">I4Q42_19370</name>
</gene>
<organism evidence="1 2">
    <name type="scientific">Caulobacter hibisci</name>
    <dbReference type="NCBI Taxonomy" id="2035993"/>
    <lineage>
        <taxon>Bacteria</taxon>
        <taxon>Pseudomonadati</taxon>
        <taxon>Pseudomonadota</taxon>
        <taxon>Alphaproteobacteria</taxon>
        <taxon>Caulobacterales</taxon>
        <taxon>Caulobacteraceae</taxon>
        <taxon>Caulobacter</taxon>
    </lineage>
</organism>
<accession>A0ABS0T1T2</accession>
<keyword evidence="2" id="KW-1185">Reference proteome</keyword>
<dbReference type="Pfam" id="PF09550">
    <property type="entry name" value="Phage_TAC_6"/>
    <property type="match status" value="1"/>
</dbReference>
<dbReference type="Proteomes" id="UP000639859">
    <property type="component" value="Unassembled WGS sequence"/>
</dbReference>
<name>A0ABS0T1T2_9CAUL</name>
<dbReference type="RefSeq" id="WP_198577737.1">
    <property type="nucleotide sequence ID" value="NZ_JADWOX010000016.1"/>
</dbReference>
<sequence>MTASKRPWPELLRRAAREFALPPAAFWRLSLPEWRALAGPPASPALPRPALEALMARFPDDDPDGDQEDDA</sequence>
<protein>
    <submittedName>
        <fullName evidence="1">Phage tail assembly chaperone</fullName>
    </submittedName>
</protein>